<dbReference type="InterPro" id="IPR008967">
    <property type="entry name" value="p53-like_TF_DNA-bd_sf"/>
</dbReference>
<keyword evidence="4" id="KW-0539">Nucleus</keyword>
<evidence type="ECO:0000256" key="2">
    <source>
        <dbReference type="ARBA" id="ARBA00023015"/>
    </source>
</evidence>
<evidence type="ECO:0000256" key="5">
    <source>
        <dbReference type="SAM" id="MobiDB-lite"/>
    </source>
</evidence>
<dbReference type="EMBL" id="JAUCMV010000001">
    <property type="protein sequence ID" value="KAK0425685.1"/>
    <property type="molecule type" value="Genomic_DNA"/>
</dbReference>
<keyword evidence="8" id="KW-1185">Reference proteome</keyword>
<feature type="domain" description="Runt" evidence="6">
    <location>
        <begin position="106"/>
        <end position="234"/>
    </location>
</feature>
<feature type="region of interest" description="Disordered" evidence="5">
    <location>
        <begin position="228"/>
        <end position="274"/>
    </location>
</feature>
<dbReference type="GO" id="GO:0005634">
    <property type="term" value="C:nucleus"/>
    <property type="evidence" value="ECO:0007669"/>
    <property type="project" value="UniProtKB-SubCell"/>
</dbReference>
<dbReference type="PANTHER" id="PTHR11950:SF31">
    <property type="entry name" value="SEGMENTATION PROTEIN RUNT"/>
    <property type="match status" value="1"/>
</dbReference>
<evidence type="ECO:0000313" key="8">
    <source>
        <dbReference type="Proteomes" id="UP001175271"/>
    </source>
</evidence>
<dbReference type="Gene3D" id="2.60.40.720">
    <property type="match status" value="1"/>
</dbReference>
<sequence>MSILSPRLCAVAANTIVSVSQRHHLRRAGPPPLPYPGHKHRVSIRRGAGLRFRAESAVARGIKAAFWTGEDVQLLLDRSDRLRRYRNRVSVRALPEDRMEVALRHAEEYLRKVSDDAFQCTESPNFLCSTLPSHWRSNKSLPAPFVVVAIGFVPNGTRVTIAAGNEENSCAEVKNNEAEMKDQVAKFSDLRFLGKSGRGKNFHLTITVHTEPPQVAVVSKIIKVTVDGPREQRTANRASLGHTQSRKRLQRSPSGPQMPLGAPLPSPRVRSEAPPLPAQPYVPWPFPLLPSVFPPTSSTTIPIIALPQALSPMIFAHAYHQESLLLGKEESQKDHDDEPPVKKARSVWRPYTPS</sequence>
<dbReference type="SUPFAM" id="SSF49417">
    <property type="entry name" value="p53-like transcription factors"/>
    <property type="match status" value="1"/>
</dbReference>
<keyword evidence="2" id="KW-0805">Transcription regulation</keyword>
<dbReference type="GO" id="GO:0000978">
    <property type="term" value="F:RNA polymerase II cis-regulatory region sequence-specific DNA binding"/>
    <property type="evidence" value="ECO:0007669"/>
    <property type="project" value="TreeGrafter"/>
</dbReference>
<accession>A0AA39IL62</accession>
<comment type="subcellular location">
    <subcellularLocation>
        <location evidence="1">Nucleus</location>
    </subcellularLocation>
</comment>
<dbReference type="PANTHER" id="PTHR11950">
    <property type="entry name" value="RUNT RELATED"/>
    <property type="match status" value="1"/>
</dbReference>
<organism evidence="7 8">
    <name type="scientific">Steinernema hermaphroditum</name>
    <dbReference type="NCBI Taxonomy" id="289476"/>
    <lineage>
        <taxon>Eukaryota</taxon>
        <taxon>Metazoa</taxon>
        <taxon>Ecdysozoa</taxon>
        <taxon>Nematoda</taxon>
        <taxon>Chromadorea</taxon>
        <taxon>Rhabditida</taxon>
        <taxon>Tylenchina</taxon>
        <taxon>Panagrolaimomorpha</taxon>
        <taxon>Strongyloidoidea</taxon>
        <taxon>Steinernematidae</taxon>
        <taxon>Steinernema</taxon>
    </lineage>
</organism>
<keyword evidence="3" id="KW-0804">Transcription</keyword>
<feature type="compositionally biased region" description="Basic and acidic residues" evidence="5">
    <location>
        <begin position="327"/>
        <end position="341"/>
    </location>
</feature>
<evidence type="ECO:0000256" key="1">
    <source>
        <dbReference type="ARBA" id="ARBA00004123"/>
    </source>
</evidence>
<dbReference type="PROSITE" id="PS51062">
    <property type="entry name" value="RUNT"/>
    <property type="match status" value="1"/>
</dbReference>
<comment type="caution">
    <text evidence="7">The sequence shown here is derived from an EMBL/GenBank/DDBJ whole genome shotgun (WGS) entry which is preliminary data.</text>
</comment>
<evidence type="ECO:0000256" key="4">
    <source>
        <dbReference type="ARBA" id="ARBA00023242"/>
    </source>
</evidence>
<dbReference type="AlphaFoldDB" id="A0AA39IL62"/>
<protein>
    <recommendedName>
        <fullName evidence="6">Runt domain-containing protein</fullName>
    </recommendedName>
</protein>
<dbReference type="Pfam" id="PF00853">
    <property type="entry name" value="Runt"/>
    <property type="match status" value="1"/>
</dbReference>
<dbReference type="InterPro" id="IPR013524">
    <property type="entry name" value="Runt_dom"/>
</dbReference>
<evidence type="ECO:0000259" key="6">
    <source>
        <dbReference type="PROSITE" id="PS51062"/>
    </source>
</evidence>
<feature type="region of interest" description="Disordered" evidence="5">
    <location>
        <begin position="327"/>
        <end position="354"/>
    </location>
</feature>
<dbReference type="GO" id="GO:0005524">
    <property type="term" value="F:ATP binding"/>
    <property type="evidence" value="ECO:0007669"/>
    <property type="project" value="InterPro"/>
</dbReference>
<dbReference type="InterPro" id="IPR012346">
    <property type="entry name" value="p53/RUNT-type_TF_DNA-bd_sf"/>
</dbReference>
<evidence type="ECO:0000313" key="7">
    <source>
        <dbReference type="EMBL" id="KAK0425685.1"/>
    </source>
</evidence>
<dbReference type="Proteomes" id="UP001175271">
    <property type="component" value="Unassembled WGS sequence"/>
</dbReference>
<reference evidence="7" key="1">
    <citation type="submission" date="2023-06" db="EMBL/GenBank/DDBJ databases">
        <title>Genomic analysis of the entomopathogenic nematode Steinernema hermaphroditum.</title>
        <authorList>
            <person name="Schwarz E.M."/>
            <person name="Heppert J.K."/>
            <person name="Baniya A."/>
            <person name="Schwartz H.T."/>
            <person name="Tan C.-H."/>
            <person name="Antoshechkin I."/>
            <person name="Sternberg P.W."/>
            <person name="Goodrich-Blair H."/>
            <person name="Dillman A.R."/>
        </authorList>
    </citation>
    <scope>NUCLEOTIDE SEQUENCE</scope>
    <source>
        <strain evidence="7">PS9179</strain>
        <tissue evidence="7">Whole animal</tissue>
    </source>
</reference>
<name>A0AA39IL62_9BILA</name>
<dbReference type="InterPro" id="IPR000040">
    <property type="entry name" value="AML1_Runt"/>
</dbReference>
<evidence type="ECO:0000256" key="3">
    <source>
        <dbReference type="ARBA" id="ARBA00023163"/>
    </source>
</evidence>
<dbReference type="GO" id="GO:0000981">
    <property type="term" value="F:DNA-binding transcription factor activity, RNA polymerase II-specific"/>
    <property type="evidence" value="ECO:0007669"/>
    <property type="project" value="TreeGrafter"/>
</dbReference>
<gene>
    <name evidence="7" type="ORF">QR680_009322</name>
</gene>
<proteinExistence type="predicted"/>